<dbReference type="OrthoDB" id="2065409at2"/>
<keyword evidence="2" id="KW-0815">Transposition</keyword>
<dbReference type="GO" id="GO:0032196">
    <property type="term" value="P:transposition"/>
    <property type="evidence" value="ECO:0007669"/>
    <property type="project" value="UniProtKB-KW"/>
</dbReference>
<evidence type="ECO:0000256" key="4">
    <source>
        <dbReference type="ARBA" id="ARBA00023172"/>
    </source>
</evidence>
<evidence type="ECO:0000259" key="6">
    <source>
        <dbReference type="PROSITE" id="PS50994"/>
    </source>
</evidence>
<dbReference type="InterPro" id="IPR012337">
    <property type="entry name" value="RNaseH-like_sf"/>
</dbReference>
<protein>
    <submittedName>
        <fullName evidence="7">IS21 family transposase</fullName>
    </submittedName>
</protein>
<comment type="similarity">
    <text evidence="1">Belongs to the transposase IS21/IS408/IS1162 family.</text>
</comment>
<keyword evidence="8" id="KW-1185">Reference proteome</keyword>
<evidence type="ECO:0000313" key="7">
    <source>
        <dbReference type="EMBL" id="AVP96575.1"/>
    </source>
</evidence>
<dbReference type="GO" id="GO:0003677">
    <property type="term" value="F:DNA binding"/>
    <property type="evidence" value="ECO:0007669"/>
    <property type="project" value="UniProtKB-KW"/>
</dbReference>
<evidence type="ECO:0000256" key="1">
    <source>
        <dbReference type="ARBA" id="ARBA00009277"/>
    </source>
</evidence>
<proteinExistence type="inferred from homology"/>
<dbReference type="InterPro" id="IPR025246">
    <property type="entry name" value="IS30-like_HTH"/>
</dbReference>
<dbReference type="PANTHER" id="PTHR35004:SF6">
    <property type="entry name" value="TRANSPOSASE"/>
    <property type="match status" value="1"/>
</dbReference>
<gene>
    <name evidence="7" type="ORF">C7S18_04875</name>
</gene>
<dbReference type="InterPro" id="IPR017894">
    <property type="entry name" value="HTH_IS21_transposase_type"/>
</dbReference>
<name>A0A2P1PP31_9GAMM</name>
<dbReference type="GO" id="GO:0015074">
    <property type="term" value="P:DNA integration"/>
    <property type="evidence" value="ECO:0007669"/>
    <property type="project" value="InterPro"/>
</dbReference>
<dbReference type="InterPro" id="IPR001584">
    <property type="entry name" value="Integrase_cat-core"/>
</dbReference>
<dbReference type="PROSITE" id="PS50531">
    <property type="entry name" value="HTH_IS21"/>
    <property type="match status" value="1"/>
</dbReference>
<evidence type="ECO:0000256" key="3">
    <source>
        <dbReference type="ARBA" id="ARBA00023125"/>
    </source>
</evidence>
<dbReference type="Pfam" id="PF13936">
    <property type="entry name" value="HTH_38"/>
    <property type="match status" value="1"/>
</dbReference>
<evidence type="ECO:0000313" key="8">
    <source>
        <dbReference type="Proteomes" id="UP000241074"/>
    </source>
</evidence>
<dbReference type="KEGG" id="xba:C7S18_04875"/>
<keyword evidence="4" id="KW-0233">DNA recombination</keyword>
<organism evidence="7 8">
    <name type="scientific">Ahniella affigens</name>
    <dbReference type="NCBI Taxonomy" id="2021234"/>
    <lineage>
        <taxon>Bacteria</taxon>
        <taxon>Pseudomonadati</taxon>
        <taxon>Pseudomonadota</taxon>
        <taxon>Gammaproteobacteria</taxon>
        <taxon>Lysobacterales</taxon>
        <taxon>Rhodanobacteraceae</taxon>
        <taxon>Ahniella</taxon>
    </lineage>
</organism>
<dbReference type="EMBL" id="CP027860">
    <property type="protein sequence ID" value="AVP96575.1"/>
    <property type="molecule type" value="Genomic_DNA"/>
</dbReference>
<dbReference type="PROSITE" id="PS50994">
    <property type="entry name" value="INTEGRASE"/>
    <property type="match status" value="1"/>
</dbReference>
<dbReference type="PANTHER" id="PTHR35004">
    <property type="entry name" value="TRANSPOSASE RV3428C-RELATED"/>
    <property type="match status" value="1"/>
</dbReference>
<dbReference type="SUPFAM" id="SSF53098">
    <property type="entry name" value="Ribonuclease H-like"/>
    <property type="match status" value="1"/>
</dbReference>
<dbReference type="Gene3D" id="3.30.420.10">
    <property type="entry name" value="Ribonuclease H-like superfamily/Ribonuclease H"/>
    <property type="match status" value="1"/>
</dbReference>
<dbReference type="Proteomes" id="UP000241074">
    <property type="component" value="Chromosome"/>
</dbReference>
<sequence length="342" mass="39292">MLKQEEAVEISVLLKQGMGVREVARRCGVSRNTVRRVRDEGCGRRFKREAREGKLYGFLDYIRERLAAAAPDWIPASVMLREIKALGYTGSHSILRAHMASLRPVREPEPLVRFETESGRQMQVDWAEFRFDGIRWFAFVAVLGFSRWVFGRFVDNQRFETLRDLHVAAFDSMDGVPREALYDNMATVVLKRDAEGKGRHQFHDGMLSLSKDYGFALRLCRPYRARTKGKVERGIRYVRESFFVPLRAEFRQRGEPLTLDIVNARFATWQREIANRRVHGTTKARPDVRLIEEQARLLPLPGLKPAPSPREALAKKVPIARPRTPIQRPLSAYDVFSAGVSP</sequence>
<accession>A0A2P1PP31</accession>
<feature type="domain" description="Integrase catalytic" evidence="6">
    <location>
        <begin position="106"/>
        <end position="294"/>
    </location>
</feature>
<reference evidence="7 8" key="2">
    <citation type="submission" date="2018-03" db="EMBL/GenBank/DDBJ databases">
        <authorList>
            <person name="Keele B.F."/>
        </authorList>
    </citation>
    <scope>NUCLEOTIDE SEQUENCE [LARGE SCALE GENOMIC DNA]</scope>
    <source>
        <strain evidence="7 8">D13</strain>
    </source>
</reference>
<dbReference type="AlphaFoldDB" id="A0A2P1PP31"/>
<dbReference type="GO" id="GO:0006310">
    <property type="term" value="P:DNA recombination"/>
    <property type="evidence" value="ECO:0007669"/>
    <property type="project" value="UniProtKB-KW"/>
</dbReference>
<dbReference type="InterPro" id="IPR036397">
    <property type="entry name" value="RNaseH_sf"/>
</dbReference>
<dbReference type="Pfam" id="PF00665">
    <property type="entry name" value="rve"/>
    <property type="match status" value="1"/>
</dbReference>
<keyword evidence="3" id="KW-0238">DNA-binding</keyword>
<dbReference type="NCBIfam" id="NF033546">
    <property type="entry name" value="transpos_IS21"/>
    <property type="match status" value="1"/>
</dbReference>
<evidence type="ECO:0000256" key="2">
    <source>
        <dbReference type="ARBA" id="ARBA00022578"/>
    </source>
</evidence>
<dbReference type="Gene3D" id="1.10.10.60">
    <property type="entry name" value="Homeodomain-like"/>
    <property type="match status" value="1"/>
</dbReference>
<dbReference type="RefSeq" id="WP_106890503.1">
    <property type="nucleotide sequence ID" value="NZ_CP027860.1"/>
</dbReference>
<evidence type="ECO:0000259" key="5">
    <source>
        <dbReference type="PROSITE" id="PS50531"/>
    </source>
</evidence>
<feature type="domain" description="HTH IS21-type" evidence="5">
    <location>
        <begin position="5"/>
        <end position="66"/>
    </location>
</feature>
<reference evidence="7 8" key="1">
    <citation type="submission" date="2018-03" db="EMBL/GenBank/DDBJ databases">
        <title>Ahniella affigens gen. nov., sp. nov., a gammaproteobacterium isolated from sandy soil near a stream.</title>
        <authorList>
            <person name="Ko Y."/>
            <person name="Kim J.-H."/>
        </authorList>
    </citation>
    <scope>NUCLEOTIDE SEQUENCE [LARGE SCALE GENOMIC DNA]</scope>
    <source>
        <strain evidence="7 8">D13</strain>
    </source>
</reference>